<gene>
    <name evidence="1" type="ORF">GO485_00415</name>
    <name evidence="2" type="ORF">IP92_04487</name>
</gene>
<dbReference type="OrthoDB" id="4158605at2"/>
<dbReference type="Proteomes" id="UP000437862">
    <property type="component" value="Chromosome"/>
</dbReference>
<proteinExistence type="predicted"/>
<sequence>MSTHIPHPELVLCIPGPWKSYKALGAAVAALDAGYVTFGLVLMDTVSGFGCDIQLEKRDKRMQGAFSAAGAHWQGTPAMQAVGKHASVVYLIGYGGTPANVDAMMKAAATLVKAGGLGVKVESSGIAHAPDEWLRLCDYLHRFAAHRAMVVFVTGMETYSCGMHCFGLKDAITAEANSVELLRAFTHYLLTEAPEVRDGQTFAVSEDAPVYLVRAHPGVQYDEGSLFANPYGAWYLVPRAAAALH</sequence>
<evidence type="ECO:0000313" key="3">
    <source>
        <dbReference type="Proteomes" id="UP000315112"/>
    </source>
</evidence>
<dbReference type="EMBL" id="VLKW01000010">
    <property type="protein sequence ID" value="TWI43969.1"/>
    <property type="molecule type" value="Genomic_DNA"/>
</dbReference>
<keyword evidence="4" id="KW-1185">Reference proteome</keyword>
<evidence type="ECO:0000313" key="2">
    <source>
        <dbReference type="EMBL" id="TWI43969.1"/>
    </source>
</evidence>
<reference evidence="2 3" key="1">
    <citation type="journal article" date="2015" name="Stand. Genomic Sci.">
        <title>Genomic Encyclopedia of Bacterial and Archaeal Type Strains, Phase III: the genomes of soil and plant-associated and newly described type strains.</title>
        <authorList>
            <person name="Whitman W.B."/>
            <person name="Woyke T."/>
            <person name="Klenk H.P."/>
            <person name="Zhou Y."/>
            <person name="Lilburn T.G."/>
            <person name="Beck B.J."/>
            <person name="De Vos P."/>
            <person name="Vandamme P."/>
            <person name="Eisen J.A."/>
            <person name="Garrity G."/>
            <person name="Hugenholtz P."/>
            <person name="Kyrpides N.C."/>
        </authorList>
    </citation>
    <scope>NUCLEOTIDE SEQUENCE [LARGE SCALE GENOMIC DNA]</scope>
    <source>
        <strain evidence="2 3">CGMCC 1.10685</strain>
    </source>
</reference>
<protein>
    <submittedName>
        <fullName evidence="2">Uncharacterized protein</fullName>
    </submittedName>
</protein>
<evidence type="ECO:0000313" key="4">
    <source>
        <dbReference type="Proteomes" id="UP000437862"/>
    </source>
</evidence>
<name>A0A562PHR4_9BURK</name>
<dbReference type="Proteomes" id="UP000315112">
    <property type="component" value="Unassembled WGS sequence"/>
</dbReference>
<dbReference type="RefSeq" id="WP_145879376.1">
    <property type="nucleotide sequence ID" value="NZ_CP046904.1"/>
</dbReference>
<evidence type="ECO:0000313" key="1">
    <source>
        <dbReference type="EMBL" id="QGZ37668.1"/>
    </source>
</evidence>
<reference evidence="1 4" key="3">
    <citation type="submission" date="2019-12" db="EMBL/GenBank/DDBJ databases">
        <title>Draft Genome Sequences of Six Type Strains of the Genus Massilia.</title>
        <authorList>
            <person name="Miess H."/>
            <person name="Frediansyah A."/>
            <person name="Goeker M."/>
            <person name="Gross H."/>
        </authorList>
    </citation>
    <scope>NUCLEOTIDE SEQUENCE [LARGE SCALE GENOMIC DNA]</scope>
    <source>
        <strain evidence="1 4">DSM 26639</strain>
    </source>
</reference>
<reference evidence="2" key="2">
    <citation type="submission" date="2019-07" db="EMBL/GenBank/DDBJ databases">
        <authorList>
            <person name="Whitman W."/>
            <person name="Huntemann M."/>
            <person name="Clum A."/>
            <person name="Pillay M."/>
            <person name="Palaniappan K."/>
            <person name="Varghese N."/>
            <person name="Mikhailova N."/>
            <person name="Stamatis D."/>
            <person name="Reddy T."/>
            <person name="Daum C."/>
            <person name="Shapiro N."/>
            <person name="Ivanova N."/>
            <person name="Kyrpides N."/>
            <person name="Woyke T."/>
        </authorList>
    </citation>
    <scope>NUCLEOTIDE SEQUENCE</scope>
    <source>
        <strain evidence="2">CGMCC 1.10685</strain>
    </source>
</reference>
<dbReference type="EMBL" id="CP046904">
    <property type="protein sequence ID" value="QGZ37668.1"/>
    <property type="molecule type" value="Genomic_DNA"/>
</dbReference>
<organism evidence="2 3">
    <name type="scientific">Pseudoduganella flava</name>
    <dbReference type="NCBI Taxonomy" id="871742"/>
    <lineage>
        <taxon>Bacteria</taxon>
        <taxon>Pseudomonadati</taxon>
        <taxon>Pseudomonadota</taxon>
        <taxon>Betaproteobacteria</taxon>
        <taxon>Burkholderiales</taxon>
        <taxon>Oxalobacteraceae</taxon>
        <taxon>Telluria group</taxon>
        <taxon>Pseudoduganella</taxon>
    </lineage>
</organism>
<accession>A0A562PHR4</accession>
<dbReference type="AlphaFoldDB" id="A0A562PHR4"/>